<proteinExistence type="predicted"/>
<dbReference type="Gene3D" id="3.10.100.10">
    <property type="entry name" value="Mannose-Binding Protein A, subunit A"/>
    <property type="match status" value="1"/>
</dbReference>
<evidence type="ECO:0000313" key="5">
    <source>
        <dbReference type="EMBL" id="KAJ7324538.1"/>
    </source>
</evidence>
<comment type="subcellular location">
    <subcellularLocation>
        <location evidence="1">Secreted</location>
    </subcellularLocation>
</comment>
<feature type="domain" description="C-type lectin" evidence="4">
    <location>
        <begin position="76"/>
        <end position="206"/>
    </location>
</feature>
<dbReference type="InterPro" id="IPR050111">
    <property type="entry name" value="C-type_lectin/snaclec_domain"/>
</dbReference>
<dbReference type="GO" id="GO:0005576">
    <property type="term" value="C:extracellular region"/>
    <property type="evidence" value="ECO:0007669"/>
    <property type="project" value="UniProtKB-SubCell"/>
</dbReference>
<name>A0A9Q1B031_9SAUR</name>
<sequence length="214" mass="24032">MDLRAYFPATNISFLISGKELPENKSRERRFLFGNIFGEKNNPSRVTNKVPVFDDSSLADPKFFCQGPCRDGWINYNGQCYLYVPDQRTWEEAEGICQRQAIGGHLTSISSPEHNDFLVNLATYHGQKTAQFWTGGSHRKGSSLRWTDGSVANFIQRPVSSLLHAVGETINSILNIRICLKLNISIGGQGNWDGSDCRKKLPFICSYKPDLTPP</sequence>
<dbReference type="SUPFAM" id="SSF56436">
    <property type="entry name" value="C-type lectin-like"/>
    <property type="match status" value="1"/>
</dbReference>
<dbReference type="EMBL" id="JAPFRF010000008">
    <property type="protein sequence ID" value="KAJ7324538.1"/>
    <property type="molecule type" value="Genomic_DNA"/>
</dbReference>
<dbReference type="PROSITE" id="PS50041">
    <property type="entry name" value="C_TYPE_LECTIN_2"/>
    <property type="match status" value="1"/>
</dbReference>
<organism evidence="5 6">
    <name type="scientific">Phrynocephalus forsythii</name>
    <dbReference type="NCBI Taxonomy" id="171643"/>
    <lineage>
        <taxon>Eukaryota</taxon>
        <taxon>Metazoa</taxon>
        <taxon>Chordata</taxon>
        <taxon>Craniata</taxon>
        <taxon>Vertebrata</taxon>
        <taxon>Euteleostomi</taxon>
        <taxon>Lepidosauria</taxon>
        <taxon>Squamata</taxon>
        <taxon>Bifurcata</taxon>
        <taxon>Unidentata</taxon>
        <taxon>Episquamata</taxon>
        <taxon>Toxicofera</taxon>
        <taxon>Iguania</taxon>
        <taxon>Acrodonta</taxon>
        <taxon>Agamidae</taxon>
        <taxon>Agaminae</taxon>
        <taxon>Phrynocephalus</taxon>
    </lineage>
</organism>
<evidence type="ECO:0000256" key="2">
    <source>
        <dbReference type="ARBA" id="ARBA00022525"/>
    </source>
</evidence>
<dbReference type="Pfam" id="PF00059">
    <property type="entry name" value="Lectin_C"/>
    <property type="match status" value="1"/>
</dbReference>
<dbReference type="SMART" id="SM00034">
    <property type="entry name" value="CLECT"/>
    <property type="match status" value="1"/>
</dbReference>
<protein>
    <recommendedName>
        <fullName evidence="4">C-type lectin domain-containing protein</fullName>
    </recommendedName>
</protein>
<dbReference type="InterPro" id="IPR001304">
    <property type="entry name" value="C-type_lectin-like"/>
</dbReference>
<evidence type="ECO:0000256" key="3">
    <source>
        <dbReference type="ARBA" id="ARBA00023157"/>
    </source>
</evidence>
<keyword evidence="6" id="KW-1185">Reference proteome</keyword>
<comment type="caution">
    <text evidence="5">The sequence shown here is derived from an EMBL/GenBank/DDBJ whole genome shotgun (WGS) entry which is preliminary data.</text>
</comment>
<evidence type="ECO:0000259" key="4">
    <source>
        <dbReference type="PROSITE" id="PS50041"/>
    </source>
</evidence>
<dbReference type="AlphaFoldDB" id="A0A9Q1B031"/>
<gene>
    <name evidence="5" type="ORF">JRQ81_017558</name>
</gene>
<dbReference type="InterPro" id="IPR016187">
    <property type="entry name" value="CTDL_fold"/>
</dbReference>
<accession>A0A9Q1B031</accession>
<dbReference type="Proteomes" id="UP001142489">
    <property type="component" value="Unassembled WGS sequence"/>
</dbReference>
<reference evidence="5" key="1">
    <citation type="journal article" date="2023" name="DNA Res.">
        <title>Chromosome-level genome assembly of Phrynocephalus forsythii using third-generation DNA sequencing and Hi-C analysis.</title>
        <authorList>
            <person name="Qi Y."/>
            <person name="Zhao W."/>
            <person name="Zhao Y."/>
            <person name="Niu C."/>
            <person name="Cao S."/>
            <person name="Zhang Y."/>
        </authorList>
    </citation>
    <scope>NUCLEOTIDE SEQUENCE</scope>
    <source>
        <tissue evidence="5">Muscle</tissue>
    </source>
</reference>
<dbReference type="InterPro" id="IPR016186">
    <property type="entry name" value="C-type_lectin-like/link_sf"/>
</dbReference>
<evidence type="ECO:0000256" key="1">
    <source>
        <dbReference type="ARBA" id="ARBA00004613"/>
    </source>
</evidence>
<dbReference type="OrthoDB" id="6337382at2759"/>
<keyword evidence="3" id="KW-1015">Disulfide bond</keyword>
<keyword evidence="2" id="KW-0964">Secreted</keyword>
<dbReference type="PANTHER" id="PTHR22803">
    <property type="entry name" value="MANNOSE, PHOSPHOLIPASE, LECTIN RECEPTOR RELATED"/>
    <property type="match status" value="1"/>
</dbReference>
<evidence type="ECO:0000313" key="6">
    <source>
        <dbReference type="Proteomes" id="UP001142489"/>
    </source>
</evidence>